<evidence type="ECO:0000313" key="1">
    <source>
        <dbReference type="EMBL" id="CAH2210792.1"/>
    </source>
</evidence>
<name>A0A8S4QJW9_9NEOP</name>
<proteinExistence type="predicted"/>
<dbReference type="EMBL" id="CAKXAJ010008231">
    <property type="protein sequence ID" value="CAH2210792.1"/>
    <property type="molecule type" value="Genomic_DNA"/>
</dbReference>
<dbReference type="OrthoDB" id="7239304at2759"/>
<comment type="caution">
    <text evidence="1">The sequence shown here is derived from an EMBL/GenBank/DDBJ whole genome shotgun (WGS) entry which is preliminary data.</text>
</comment>
<keyword evidence="2" id="KW-1185">Reference proteome</keyword>
<protein>
    <submittedName>
        <fullName evidence="1">Jg26064 protein</fullName>
    </submittedName>
</protein>
<gene>
    <name evidence="1" type="primary">jg26064</name>
    <name evidence="1" type="ORF">PAEG_LOCUS2650</name>
</gene>
<evidence type="ECO:0000313" key="2">
    <source>
        <dbReference type="Proteomes" id="UP000838756"/>
    </source>
</evidence>
<dbReference type="AlphaFoldDB" id="A0A8S4QJW9"/>
<sequence length="109" mass="12794">QDYETPGMQLYMLDISVPGETLVGRVTLQIVNIDDNAPVIRLLDSCVVPVSISGYPVRLAWAADIFLPAKKKIFYHLSQFYQPPEYWNNIRVMQYKILKWCWNPPLWHR</sequence>
<organism evidence="1 2">
    <name type="scientific">Pararge aegeria aegeria</name>
    <dbReference type="NCBI Taxonomy" id="348720"/>
    <lineage>
        <taxon>Eukaryota</taxon>
        <taxon>Metazoa</taxon>
        <taxon>Ecdysozoa</taxon>
        <taxon>Arthropoda</taxon>
        <taxon>Hexapoda</taxon>
        <taxon>Insecta</taxon>
        <taxon>Pterygota</taxon>
        <taxon>Neoptera</taxon>
        <taxon>Endopterygota</taxon>
        <taxon>Lepidoptera</taxon>
        <taxon>Glossata</taxon>
        <taxon>Ditrysia</taxon>
        <taxon>Papilionoidea</taxon>
        <taxon>Nymphalidae</taxon>
        <taxon>Satyrinae</taxon>
        <taxon>Satyrini</taxon>
        <taxon>Parargina</taxon>
        <taxon>Pararge</taxon>
    </lineage>
</organism>
<accession>A0A8S4QJW9</accession>
<reference evidence="1" key="1">
    <citation type="submission" date="2022-03" db="EMBL/GenBank/DDBJ databases">
        <authorList>
            <person name="Lindestad O."/>
        </authorList>
    </citation>
    <scope>NUCLEOTIDE SEQUENCE</scope>
</reference>
<feature type="non-terminal residue" evidence="1">
    <location>
        <position position="1"/>
    </location>
</feature>
<dbReference type="Proteomes" id="UP000838756">
    <property type="component" value="Unassembled WGS sequence"/>
</dbReference>